<gene>
    <name evidence="1" type="ORF">MOZ60_10195</name>
</gene>
<dbReference type="InterPro" id="IPR036890">
    <property type="entry name" value="HATPase_C_sf"/>
</dbReference>
<dbReference type="GO" id="GO:0005524">
    <property type="term" value="F:ATP binding"/>
    <property type="evidence" value="ECO:0007669"/>
    <property type="project" value="UniProtKB-KW"/>
</dbReference>
<evidence type="ECO:0000313" key="2">
    <source>
        <dbReference type="Proteomes" id="UP001286174"/>
    </source>
</evidence>
<evidence type="ECO:0000313" key="1">
    <source>
        <dbReference type="EMBL" id="MDX8420454.1"/>
    </source>
</evidence>
<keyword evidence="1" id="KW-0067">ATP-binding</keyword>
<name>A0AB35U6G9_9FIRM</name>
<sequence>MVISVHDLETIPALKLGRDLNKVYPDEQVVISIDSDWARPFGMAYTACVLKQFRRRCPDVEFTMSTTMNSGLKYASNMGFFQMVSPKLALGKAPGEAHGNSNCIPLTILDFEKFHADGLPYYFDDEVEDKIEQEAEKLATVLVDKDKDLNYLFTYLIREILRNIPEHSDCTKAIICGQAWPAKHQAEIAIIDEGKGIFKSLSANPYYHDRIYDNSDALDWATIPGISAAYNPNKKRRNSSSNWANSGFGLYMVREICKEMDGSFLIASGEDYLREDIKGPKSGKTNISGTAIKITIDTNKIVDSKKLINTIVQRGQEEAKAMNEGFHKASKPSRGI</sequence>
<protein>
    <submittedName>
        <fullName evidence="1">ATP-binding protein</fullName>
    </submittedName>
</protein>
<dbReference type="Proteomes" id="UP001286174">
    <property type="component" value="Unassembled WGS sequence"/>
</dbReference>
<dbReference type="Gene3D" id="3.30.565.10">
    <property type="entry name" value="Histidine kinase-like ATPase, C-terminal domain"/>
    <property type="match status" value="1"/>
</dbReference>
<organism evidence="1 2">
    <name type="scientific">Grylomicrobium aquisgranensis</name>
    <dbReference type="NCBI Taxonomy" id="2926318"/>
    <lineage>
        <taxon>Bacteria</taxon>
        <taxon>Bacillati</taxon>
        <taxon>Bacillota</taxon>
        <taxon>Erysipelotrichia</taxon>
        <taxon>Erysipelotrichales</taxon>
        <taxon>Erysipelotrichaceae</taxon>
        <taxon>Grylomicrobium</taxon>
    </lineage>
</organism>
<keyword evidence="2" id="KW-1185">Reference proteome</keyword>
<accession>A0AB35U6G9</accession>
<dbReference type="AlphaFoldDB" id="A0AB35U6G9"/>
<dbReference type="EMBL" id="JALBUR010000039">
    <property type="protein sequence ID" value="MDX8420454.1"/>
    <property type="molecule type" value="Genomic_DNA"/>
</dbReference>
<proteinExistence type="predicted"/>
<comment type="caution">
    <text evidence="1">The sequence shown here is derived from an EMBL/GenBank/DDBJ whole genome shotgun (WGS) entry which is preliminary data.</text>
</comment>
<keyword evidence="1" id="KW-0547">Nucleotide-binding</keyword>
<dbReference type="RefSeq" id="WP_370596584.1">
    <property type="nucleotide sequence ID" value="NZ_JALBUR010000039.1"/>
</dbReference>
<reference evidence="1 2" key="1">
    <citation type="submission" date="2022-03" db="EMBL/GenBank/DDBJ databases">
        <title>Novel taxa within the pig intestine.</title>
        <authorList>
            <person name="Wylensek D."/>
            <person name="Bishof K."/>
            <person name="Afrizal A."/>
            <person name="Clavel T."/>
        </authorList>
    </citation>
    <scope>NUCLEOTIDE SEQUENCE [LARGE SCALE GENOMIC DNA]</scope>
    <source>
        <strain evidence="1 2">CLA-KB-P133</strain>
    </source>
</reference>
<dbReference type="SUPFAM" id="SSF55874">
    <property type="entry name" value="ATPase domain of HSP90 chaperone/DNA topoisomerase II/histidine kinase"/>
    <property type="match status" value="1"/>
</dbReference>